<gene>
    <name evidence="1" type="ORF">ZOSMA_281G00210</name>
</gene>
<organism evidence="1 2">
    <name type="scientific">Zostera marina</name>
    <name type="common">Eelgrass</name>
    <dbReference type="NCBI Taxonomy" id="29655"/>
    <lineage>
        <taxon>Eukaryota</taxon>
        <taxon>Viridiplantae</taxon>
        <taxon>Streptophyta</taxon>
        <taxon>Embryophyta</taxon>
        <taxon>Tracheophyta</taxon>
        <taxon>Spermatophyta</taxon>
        <taxon>Magnoliopsida</taxon>
        <taxon>Liliopsida</taxon>
        <taxon>Zosteraceae</taxon>
        <taxon>Zostera</taxon>
    </lineage>
</organism>
<protein>
    <submittedName>
        <fullName evidence="1">Uncharacterized protein</fullName>
    </submittedName>
</protein>
<accession>A0A0K9PFD5</accession>
<dbReference type="AlphaFoldDB" id="A0A0K9PFD5"/>
<name>A0A0K9PFD5_ZOSMR</name>
<reference evidence="2" key="1">
    <citation type="journal article" date="2016" name="Nature">
        <title>The genome of the seagrass Zostera marina reveals angiosperm adaptation to the sea.</title>
        <authorList>
            <person name="Olsen J.L."/>
            <person name="Rouze P."/>
            <person name="Verhelst B."/>
            <person name="Lin Y.-C."/>
            <person name="Bayer T."/>
            <person name="Collen J."/>
            <person name="Dattolo E."/>
            <person name="De Paoli E."/>
            <person name="Dittami S."/>
            <person name="Maumus F."/>
            <person name="Michel G."/>
            <person name="Kersting A."/>
            <person name="Lauritano C."/>
            <person name="Lohaus R."/>
            <person name="Toepel M."/>
            <person name="Tonon T."/>
            <person name="Vanneste K."/>
            <person name="Amirebrahimi M."/>
            <person name="Brakel J."/>
            <person name="Bostroem C."/>
            <person name="Chovatia M."/>
            <person name="Grimwood J."/>
            <person name="Jenkins J.W."/>
            <person name="Jueterbock A."/>
            <person name="Mraz A."/>
            <person name="Stam W.T."/>
            <person name="Tice H."/>
            <person name="Bornberg-Bauer E."/>
            <person name="Green P.J."/>
            <person name="Pearson G.A."/>
            <person name="Procaccini G."/>
            <person name="Duarte C.M."/>
            <person name="Schmutz J."/>
            <person name="Reusch T.B.H."/>
            <person name="Van de Peer Y."/>
        </authorList>
    </citation>
    <scope>NUCLEOTIDE SEQUENCE [LARGE SCALE GENOMIC DNA]</scope>
    <source>
        <strain evidence="2">cv. Finnish</strain>
    </source>
</reference>
<evidence type="ECO:0000313" key="1">
    <source>
        <dbReference type="EMBL" id="KMZ66940.1"/>
    </source>
</evidence>
<keyword evidence="2" id="KW-1185">Reference proteome</keyword>
<comment type="caution">
    <text evidence="1">The sequence shown here is derived from an EMBL/GenBank/DDBJ whole genome shotgun (WGS) entry which is preliminary data.</text>
</comment>
<dbReference type="EMBL" id="LFYR01000935">
    <property type="protein sequence ID" value="KMZ66940.1"/>
    <property type="molecule type" value="Genomic_DNA"/>
</dbReference>
<proteinExistence type="predicted"/>
<evidence type="ECO:0000313" key="2">
    <source>
        <dbReference type="Proteomes" id="UP000036987"/>
    </source>
</evidence>
<dbReference type="Proteomes" id="UP000036987">
    <property type="component" value="Unassembled WGS sequence"/>
</dbReference>
<sequence>MKDISETHASTHPGPFGPSRRVHLILHRQLQSNPIVFSAAFPIPDCSCRIELPS</sequence>